<reference evidence="2" key="2">
    <citation type="submission" date="2025-09" db="UniProtKB">
        <authorList>
            <consortium name="Ensembl"/>
        </authorList>
    </citation>
    <scope>IDENTIFICATION</scope>
</reference>
<keyword evidence="1" id="KW-0175">Coiled coil</keyword>
<dbReference type="GO" id="GO:0061630">
    <property type="term" value="F:ubiquitin protein ligase activity"/>
    <property type="evidence" value="ECO:0007669"/>
    <property type="project" value="TreeGrafter"/>
</dbReference>
<feature type="coiled-coil region" evidence="1">
    <location>
        <begin position="292"/>
        <end position="361"/>
    </location>
</feature>
<accession>A0A8C7X9G0</accession>
<dbReference type="PANTHER" id="PTHR46569">
    <property type="entry name" value="E3 UBIQUITIN-PROTEIN LIGASE TRAIP"/>
    <property type="match status" value="1"/>
</dbReference>
<dbReference type="PANTHER" id="PTHR46569:SF1">
    <property type="entry name" value="E3 UBIQUITIN-PROTEIN LIGASE RFWD3-RELATED"/>
    <property type="match status" value="1"/>
</dbReference>
<dbReference type="Gene3D" id="1.20.5.340">
    <property type="match status" value="1"/>
</dbReference>
<proteinExistence type="predicted"/>
<dbReference type="InterPro" id="IPR052639">
    <property type="entry name" value="TRAIP_ubiq-protein_ligase"/>
</dbReference>
<dbReference type="GO" id="GO:0005634">
    <property type="term" value="C:nucleus"/>
    <property type="evidence" value="ECO:0007669"/>
    <property type="project" value="TreeGrafter"/>
</dbReference>
<dbReference type="GO" id="GO:0016567">
    <property type="term" value="P:protein ubiquitination"/>
    <property type="evidence" value="ECO:0007669"/>
    <property type="project" value="TreeGrafter"/>
</dbReference>
<feature type="coiled-coil region" evidence="1">
    <location>
        <begin position="188"/>
        <end position="253"/>
    </location>
</feature>
<protein>
    <submittedName>
        <fullName evidence="2">TRAF-interacting protein</fullName>
    </submittedName>
</protein>
<dbReference type="GeneTree" id="ENSGT00390000007696"/>
<reference evidence="2" key="1">
    <citation type="submission" date="2025-08" db="UniProtKB">
        <authorList>
            <consortium name="Ensembl"/>
        </authorList>
    </citation>
    <scope>IDENTIFICATION</scope>
</reference>
<evidence type="ECO:0000256" key="1">
    <source>
        <dbReference type="SAM" id="Coils"/>
    </source>
</evidence>
<organism evidence="2 3">
    <name type="scientific">Oryzias sinensis</name>
    <name type="common">Chinese medaka</name>
    <dbReference type="NCBI Taxonomy" id="183150"/>
    <lineage>
        <taxon>Eukaryota</taxon>
        <taxon>Metazoa</taxon>
        <taxon>Chordata</taxon>
        <taxon>Craniata</taxon>
        <taxon>Vertebrata</taxon>
        <taxon>Euteleostomi</taxon>
        <taxon>Actinopterygii</taxon>
        <taxon>Neopterygii</taxon>
        <taxon>Teleostei</taxon>
        <taxon>Neoteleostei</taxon>
        <taxon>Acanthomorphata</taxon>
        <taxon>Ovalentaria</taxon>
        <taxon>Atherinomorphae</taxon>
        <taxon>Beloniformes</taxon>
        <taxon>Adrianichthyidae</taxon>
        <taxon>Oryziinae</taxon>
        <taxon>Oryzias</taxon>
    </lineage>
</organism>
<dbReference type="Proteomes" id="UP000694383">
    <property type="component" value="Unplaced"/>
</dbReference>
<keyword evidence="3" id="KW-1185">Reference proteome</keyword>
<dbReference type="Ensembl" id="ENSOSIT00000010703.1">
    <property type="protein sequence ID" value="ENSOSIP00000010059.1"/>
    <property type="gene ID" value="ENSOSIG00000006266.1"/>
</dbReference>
<dbReference type="GO" id="GO:0090734">
    <property type="term" value="C:site of DNA damage"/>
    <property type="evidence" value="ECO:0007669"/>
    <property type="project" value="TreeGrafter"/>
</dbReference>
<evidence type="ECO:0000313" key="2">
    <source>
        <dbReference type="Ensembl" id="ENSOSIP00000010059.1"/>
    </source>
</evidence>
<dbReference type="SUPFAM" id="SSF46579">
    <property type="entry name" value="Prefoldin"/>
    <property type="match status" value="1"/>
</dbReference>
<name>A0A8C7X9G0_9TELE</name>
<evidence type="ECO:0000313" key="3">
    <source>
        <dbReference type="Proteomes" id="UP000694383"/>
    </source>
</evidence>
<dbReference type="GO" id="GO:0031297">
    <property type="term" value="P:replication fork processing"/>
    <property type="evidence" value="ECO:0007669"/>
    <property type="project" value="TreeGrafter"/>
</dbReference>
<sequence>MSFSHLLLIHNKSNKQILKKCNLELNLQVKVLRHVLVRLSHGLVVYRADHVPAYLVQFLPPVLVWDCPPCLTGGDPQQPGFHSPKQQLLLGFPHPSRLLRAAPRSWQEKHAEMCDQSVLKWFQTAPTKTCPQCRKQVSTRHIICKLFFNIGGEEESTLDPESLENELGRVRALLSSKEQDWRDKQKAMDILKDTVDRQKRDLDHMRKEIRDKDMLCSALKKQMTYMEMQQNEVQAAKEEARRLRTKLKTFESLDVLLQGQRPEVESMITDMGVSPSAVEQLSIYCISLKKEYDNLKGSLKSSNDMCEKLKREVLSSNNKLQKTSLELHQTKEDVTSLQADLANADKEISSLKKKVDFLQKTLSTPTRTNETLSRLVFESPAPVNLKEPRFHQPPDGDDVDLNITYDISTPDHMVKRSKQATAKRMSLDPPLTSFARPYNKSAAKSKACDEDPAMDPFLRNSLLFRKKTFGSMLDPHQKPGAVRTGYDGLGGRTKFFQPSVLSEIRPLNKAKRKKVSRPTPKMTPCLTLDSFLE</sequence>
<dbReference type="AlphaFoldDB" id="A0A8C7X9G0"/>